<dbReference type="AlphaFoldDB" id="A0A2K8P9Z9"/>
<gene>
    <name evidence="1" type="ORF">SLAV_08450</name>
</gene>
<name>A0A2K8P9Z9_STRLA</name>
<evidence type="ECO:0000313" key="1">
    <source>
        <dbReference type="EMBL" id="ATZ23561.1"/>
    </source>
</evidence>
<sequence>MDSRNTYAWPREATGTDTATLERWLAGHGWEVDPTVFMAGARGPAVQIRRIDAACQDEEPGLLILPGETVEFDGARMRTARGPVPTAAVAP</sequence>
<organism evidence="1 2">
    <name type="scientific">Streptomyces lavendulae subsp. lavendulae</name>
    <dbReference type="NCBI Taxonomy" id="58340"/>
    <lineage>
        <taxon>Bacteria</taxon>
        <taxon>Bacillati</taxon>
        <taxon>Actinomycetota</taxon>
        <taxon>Actinomycetes</taxon>
        <taxon>Kitasatosporales</taxon>
        <taxon>Streptomycetaceae</taxon>
        <taxon>Streptomyces</taxon>
    </lineage>
</organism>
<dbReference type="RefSeq" id="WP_030237388.1">
    <property type="nucleotide sequence ID" value="NZ_CP024985.1"/>
</dbReference>
<dbReference type="KEGG" id="slx:SLAV_08450"/>
<protein>
    <submittedName>
        <fullName evidence="1">Uncharacterized protein</fullName>
    </submittedName>
</protein>
<proteinExistence type="predicted"/>
<dbReference type="OrthoDB" id="4261135at2"/>
<dbReference type="GeneID" id="49382766"/>
<reference evidence="1 2" key="1">
    <citation type="submission" date="2017-11" db="EMBL/GenBank/DDBJ databases">
        <title>Complete genome sequence of Streptomyces lavendulae subsp. lavendulae CCM 3239 (formerly 'Streptomyces aureofaciens CCM 3239'), the producer of the angucycline-type antibiotic auricin.</title>
        <authorList>
            <person name="Busche T."/>
            <person name="Novakova R."/>
            <person name="Al'Dilaimi A."/>
            <person name="Homerova D."/>
            <person name="Feckova L."/>
            <person name="Rezuchova B."/>
            <person name="Mingyar E."/>
            <person name="Csolleiova D."/>
            <person name="Bekeova C."/>
            <person name="Winkler A."/>
            <person name="Sevcikova B."/>
            <person name="Kalinowski J."/>
            <person name="Kormanec J."/>
            <person name="Ruckert C."/>
        </authorList>
    </citation>
    <scope>NUCLEOTIDE SEQUENCE [LARGE SCALE GENOMIC DNA]</scope>
    <source>
        <strain evidence="1 2">CCM 3239</strain>
    </source>
</reference>
<keyword evidence="2" id="KW-1185">Reference proteome</keyword>
<dbReference type="EMBL" id="CP024985">
    <property type="protein sequence ID" value="ATZ23561.1"/>
    <property type="molecule type" value="Genomic_DNA"/>
</dbReference>
<dbReference type="Proteomes" id="UP000231791">
    <property type="component" value="Chromosome"/>
</dbReference>
<evidence type="ECO:0000313" key="2">
    <source>
        <dbReference type="Proteomes" id="UP000231791"/>
    </source>
</evidence>
<accession>A0A2K8P9Z9</accession>